<dbReference type="OrthoDB" id="3256662at2759"/>
<organism evidence="2 3">
    <name type="scientific">Gymnopilus dilepis</name>
    <dbReference type="NCBI Taxonomy" id="231916"/>
    <lineage>
        <taxon>Eukaryota</taxon>
        <taxon>Fungi</taxon>
        <taxon>Dikarya</taxon>
        <taxon>Basidiomycota</taxon>
        <taxon>Agaricomycotina</taxon>
        <taxon>Agaricomycetes</taxon>
        <taxon>Agaricomycetidae</taxon>
        <taxon>Agaricales</taxon>
        <taxon>Agaricineae</taxon>
        <taxon>Hymenogastraceae</taxon>
        <taxon>Gymnopilus</taxon>
    </lineage>
</organism>
<keyword evidence="3" id="KW-1185">Reference proteome</keyword>
<evidence type="ECO:0000313" key="3">
    <source>
        <dbReference type="Proteomes" id="UP000284706"/>
    </source>
</evidence>
<reference evidence="2 3" key="1">
    <citation type="journal article" date="2018" name="Evol. Lett.">
        <title>Horizontal gene cluster transfer increased hallucinogenic mushroom diversity.</title>
        <authorList>
            <person name="Reynolds H.T."/>
            <person name="Vijayakumar V."/>
            <person name="Gluck-Thaler E."/>
            <person name="Korotkin H.B."/>
            <person name="Matheny P.B."/>
            <person name="Slot J.C."/>
        </authorList>
    </citation>
    <scope>NUCLEOTIDE SEQUENCE [LARGE SCALE GENOMIC DNA]</scope>
    <source>
        <strain evidence="2 3">SRW20</strain>
    </source>
</reference>
<gene>
    <name evidence="2" type="ORF">CVT26_005893</name>
</gene>
<feature type="transmembrane region" description="Helical" evidence="1">
    <location>
        <begin position="9"/>
        <end position="28"/>
    </location>
</feature>
<accession>A0A409Y1K4</accession>
<proteinExistence type="predicted"/>
<dbReference type="EMBL" id="NHYE01001315">
    <property type="protein sequence ID" value="PPQ96906.1"/>
    <property type="molecule type" value="Genomic_DNA"/>
</dbReference>
<dbReference type="SUPFAM" id="SSF52047">
    <property type="entry name" value="RNI-like"/>
    <property type="match status" value="1"/>
</dbReference>
<keyword evidence="1" id="KW-0812">Transmembrane</keyword>
<dbReference type="AlphaFoldDB" id="A0A409Y1K4"/>
<dbReference type="InParanoid" id="A0A409Y1K4"/>
<comment type="caution">
    <text evidence="2">The sequence shown here is derived from an EMBL/GenBank/DDBJ whole genome shotgun (WGS) entry which is preliminary data.</text>
</comment>
<keyword evidence="1" id="KW-0472">Membrane</keyword>
<evidence type="ECO:0000256" key="1">
    <source>
        <dbReference type="SAM" id="Phobius"/>
    </source>
</evidence>
<keyword evidence="1" id="KW-1133">Transmembrane helix</keyword>
<evidence type="ECO:0008006" key="4">
    <source>
        <dbReference type="Google" id="ProtNLM"/>
    </source>
</evidence>
<name>A0A409Y1K4_9AGAR</name>
<sequence>MHHSVKRDLYSIALVCQYFSAVVLPWIFEHVELDLYRKDDLSLYSRHASLCRHILEGGNLVATITQQVKTCAINWSDFDDREDTDEEPRNLLTLHSRAIPYMVNIQTLSMHSTPMTNDLFSTVTKLPQLASLSLKYCTLCEDLDHFRLEEFSRLSLKSLTLMFDERFPVKQIHRLRDLLDYVNLRTLTDLSTNCWRLCMRLGDESNPVVLEELEIDLIYDVDILYKLLLRCPALRIFRLTGDSHTVDNRALILPPETLRHLTCVEAPPSVLQGLIPGRPVS</sequence>
<dbReference type="Gene3D" id="3.80.10.10">
    <property type="entry name" value="Ribonuclease Inhibitor"/>
    <property type="match status" value="1"/>
</dbReference>
<evidence type="ECO:0000313" key="2">
    <source>
        <dbReference type="EMBL" id="PPQ96906.1"/>
    </source>
</evidence>
<dbReference type="Proteomes" id="UP000284706">
    <property type="component" value="Unassembled WGS sequence"/>
</dbReference>
<protein>
    <recommendedName>
        <fullName evidence="4">F-box domain-containing protein</fullName>
    </recommendedName>
</protein>
<dbReference type="InterPro" id="IPR032675">
    <property type="entry name" value="LRR_dom_sf"/>
</dbReference>